<keyword evidence="6" id="KW-0479">Metal-binding</keyword>
<feature type="transmembrane region" description="Helical" evidence="13">
    <location>
        <begin position="164"/>
        <end position="182"/>
    </location>
</feature>
<evidence type="ECO:0000256" key="13">
    <source>
        <dbReference type="SAM" id="Phobius"/>
    </source>
</evidence>
<keyword evidence="8 13" id="KW-1133">Transmembrane helix</keyword>
<keyword evidence="3" id="KW-0285">Flavoprotein</keyword>
<dbReference type="GO" id="GO:0051537">
    <property type="term" value="F:2 iron, 2 sulfur cluster binding"/>
    <property type="evidence" value="ECO:0007669"/>
    <property type="project" value="UniProtKB-KW"/>
</dbReference>
<keyword evidence="16" id="KW-1185">Reference proteome</keyword>
<evidence type="ECO:0000259" key="14">
    <source>
        <dbReference type="PROSITE" id="PS51384"/>
    </source>
</evidence>
<dbReference type="Gene3D" id="2.40.30.10">
    <property type="entry name" value="Translation factors"/>
    <property type="match status" value="1"/>
</dbReference>
<keyword evidence="11" id="KW-0411">Iron-sulfur</keyword>
<feature type="transmembrane region" description="Helical" evidence="13">
    <location>
        <begin position="60"/>
        <end position="77"/>
    </location>
</feature>
<dbReference type="PANTHER" id="PTHR47354:SF8">
    <property type="entry name" value="1,2-PHENYLACETYL-COA EPOXIDASE, SUBUNIT E"/>
    <property type="match status" value="1"/>
</dbReference>
<evidence type="ECO:0000256" key="12">
    <source>
        <dbReference type="ARBA" id="ARBA00023136"/>
    </source>
</evidence>
<keyword evidence="12 13" id="KW-0472">Membrane</keyword>
<comment type="subcellular location">
    <subcellularLocation>
        <location evidence="2">Membrane</location>
        <topology evidence="2">Multi-pass membrane protein</topology>
    </subcellularLocation>
</comment>
<evidence type="ECO:0000256" key="4">
    <source>
        <dbReference type="ARBA" id="ARBA00022692"/>
    </source>
</evidence>
<dbReference type="InterPro" id="IPR017938">
    <property type="entry name" value="Riboflavin_synthase-like_b-brl"/>
</dbReference>
<evidence type="ECO:0000256" key="11">
    <source>
        <dbReference type="ARBA" id="ARBA00023014"/>
    </source>
</evidence>
<feature type="transmembrane region" description="Helical" evidence="13">
    <location>
        <begin position="126"/>
        <end position="144"/>
    </location>
</feature>
<keyword evidence="4 13" id="KW-0812">Transmembrane</keyword>
<evidence type="ECO:0000256" key="6">
    <source>
        <dbReference type="ARBA" id="ARBA00022723"/>
    </source>
</evidence>
<evidence type="ECO:0000313" key="15">
    <source>
        <dbReference type="EMBL" id="VFQ45838.1"/>
    </source>
</evidence>
<organism evidence="15 16">
    <name type="scientific">Desulfoluna butyratoxydans</name>
    <dbReference type="NCBI Taxonomy" id="231438"/>
    <lineage>
        <taxon>Bacteria</taxon>
        <taxon>Pseudomonadati</taxon>
        <taxon>Thermodesulfobacteriota</taxon>
        <taxon>Desulfobacteria</taxon>
        <taxon>Desulfobacterales</taxon>
        <taxon>Desulfolunaceae</taxon>
        <taxon>Desulfoluna</taxon>
    </lineage>
</organism>
<dbReference type="SUPFAM" id="SSF63380">
    <property type="entry name" value="Riboflavin synthase domain-like"/>
    <property type="match status" value="1"/>
</dbReference>
<name>A0A4V6ILP4_9BACT</name>
<dbReference type="InterPro" id="IPR017927">
    <property type="entry name" value="FAD-bd_FR_type"/>
</dbReference>
<dbReference type="SFLD" id="SFLDS00052">
    <property type="entry name" value="Ferric_Reductase_Domain"/>
    <property type="match status" value="1"/>
</dbReference>
<keyword evidence="7" id="KW-0274">FAD</keyword>
<dbReference type="Pfam" id="PF00175">
    <property type="entry name" value="NAD_binding_1"/>
    <property type="match status" value="1"/>
</dbReference>
<dbReference type="AlphaFoldDB" id="A0A4V6ILP4"/>
<dbReference type="Gene3D" id="3.40.50.80">
    <property type="entry name" value="Nucleotide-binding domain of ferredoxin-NADP reductase (FNR) module"/>
    <property type="match status" value="1"/>
</dbReference>
<sequence length="446" mass="49194">MTIRTAPIQDRGARYGLIIGCLVVLFLLLCGALAIPFLFESFSIKYKFGLAKALLRTGKLAGMAAALLLMVQLILASRLTWLNRLVGMDRLLTLHKANGMLIALLALAHPLLVFGPEEVTSLPLKAAYWPEIVGAGLLMGLFYQAASALFKKALGFPFHLWMRAHQLGGGLVLILLFVHLLFSSETFEVGLPRALGLLFGALCSGVVIHRHLPVLRHLSPWRVEKVAPAGKRATRIHLQPEGKRPFRYLPGQFAFLSFPSSVVSPEEHPFTIASSPTQPNALEFIIGKSGDWTRAMDCVREGEPVFIDGPYGSFSHLVRADDAPLVLIAGGIGITPMLSMIRYMNDTRDNRPVILIWSNRTPDSLFNAEELVRIKRNHPELSVHLLFTGAPEKERLTPETLHAFMGHLQAPQVFVCGPPPMMTAVEAMLREIGVPAQRIHTETFGF</sequence>
<protein>
    <submittedName>
        <fullName evidence="15">Oxidoreductase fad/nad(P)-binding</fullName>
    </submittedName>
</protein>
<reference evidence="15 16" key="1">
    <citation type="submission" date="2019-03" db="EMBL/GenBank/DDBJ databases">
        <authorList>
            <person name="Nijsse B."/>
        </authorList>
    </citation>
    <scope>NUCLEOTIDE SEQUENCE [LARGE SCALE GENOMIC DNA]</scope>
    <source>
        <strain evidence="15">Desulfoluna butyratoxydans MSL71</strain>
    </source>
</reference>
<evidence type="ECO:0000256" key="7">
    <source>
        <dbReference type="ARBA" id="ARBA00022827"/>
    </source>
</evidence>
<keyword evidence="5" id="KW-0001">2Fe-2S</keyword>
<dbReference type="InterPro" id="IPR013130">
    <property type="entry name" value="Fe3_Rdtase_TM_dom"/>
</dbReference>
<evidence type="ECO:0000256" key="9">
    <source>
        <dbReference type="ARBA" id="ARBA00023002"/>
    </source>
</evidence>
<dbReference type="SUPFAM" id="SSF52343">
    <property type="entry name" value="Ferredoxin reductase-like, C-terminal NADP-linked domain"/>
    <property type="match status" value="1"/>
</dbReference>
<dbReference type="Pfam" id="PF01794">
    <property type="entry name" value="Ferric_reduct"/>
    <property type="match status" value="1"/>
</dbReference>
<keyword evidence="9" id="KW-0560">Oxidoreductase</keyword>
<feature type="domain" description="FAD-binding FR-type" evidence="14">
    <location>
        <begin position="216"/>
        <end position="317"/>
    </location>
</feature>
<accession>A0A4V6ILP4</accession>
<dbReference type="PANTHER" id="PTHR47354">
    <property type="entry name" value="NADH OXIDOREDUCTASE HCR"/>
    <property type="match status" value="1"/>
</dbReference>
<dbReference type="InterPro" id="IPR013112">
    <property type="entry name" value="FAD-bd_8"/>
</dbReference>
<evidence type="ECO:0000256" key="5">
    <source>
        <dbReference type="ARBA" id="ARBA00022714"/>
    </source>
</evidence>
<dbReference type="EMBL" id="CAADHO010000006">
    <property type="protein sequence ID" value="VFQ45838.1"/>
    <property type="molecule type" value="Genomic_DNA"/>
</dbReference>
<dbReference type="Proteomes" id="UP000507962">
    <property type="component" value="Unassembled WGS sequence"/>
</dbReference>
<keyword evidence="10" id="KW-0408">Iron</keyword>
<dbReference type="CDD" id="cd06198">
    <property type="entry name" value="FNR_like_3"/>
    <property type="match status" value="1"/>
</dbReference>
<dbReference type="GO" id="GO:0016491">
    <property type="term" value="F:oxidoreductase activity"/>
    <property type="evidence" value="ECO:0007669"/>
    <property type="project" value="UniProtKB-KW"/>
</dbReference>
<comment type="cofactor">
    <cofactor evidence="1">
        <name>FAD</name>
        <dbReference type="ChEBI" id="CHEBI:57692"/>
    </cofactor>
</comment>
<dbReference type="GO" id="GO:0016020">
    <property type="term" value="C:membrane"/>
    <property type="evidence" value="ECO:0007669"/>
    <property type="project" value="UniProtKB-SubCell"/>
</dbReference>
<dbReference type="RefSeq" id="WP_180142850.1">
    <property type="nucleotide sequence ID" value="NZ_CAADHO010000006.1"/>
</dbReference>
<dbReference type="InterPro" id="IPR050415">
    <property type="entry name" value="MRET"/>
</dbReference>
<dbReference type="Pfam" id="PF08022">
    <property type="entry name" value="FAD_binding_8"/>
    <property type="match status" value="1"/>
</dbReference>
<feature type="transmembrane region" description="Helical" evidence="13">
    <location>
        <begin position="15"/>
        <end position="39"/>
    </location>
</feature>
<evidence type="ECO:0000256" key="3">
    <source>
        <dbReference type="ARBA" id="ARBA00022630"/>
    </source>
</evidence>
<dbReference type="InterPro" id="IPR001433">
    <property type="entry name" value="OxRdtase_FAD/NAD-bd"/>
</dbReference>
<evidence type="ECO:0000256" key="2">
    <source>
        <dbReference type="ARBA" id="ARBA00004141"/>
    </source>
</evidence>
<evidence type="ECO:0000313" key="16">
    <source>
        <dbReference type="Proteomes" id="UP000507962"/>
    </source>
</evidence>
<gene>
    <name evidence="15" type="ORF">MSL71_35000</name>
</gene>
<feature type="transmembrane region" description="Helical" evidence="13">
    <location>
        <begin position="97"/>
        <end position="114"/>
    </location>
</feature>
<dbReference type="GO" id="GO:0050660">
    <property type="term" value="F:flavin adenine dinucleotide binding"/>
    <property type="evidence" value="ECO:0007669"/>
    <property type="project" value="TreeGrafter"/>
</dbReference>
<dbReference type="GO" id="GO:0046872">
    <property type="term" value="F:metal ion binding"/>
    <property type="evidence" value="ECO:0007669"/>
    <property type="project" value="UniProtKB-KW"/>
</dbReference>
<evidence type="ECO:0000256" key="1">
    <source>
        <dbReference type="ARBA" id="ARBA00001974"/>
    </source>
</evidence>
<evidence type="ECO:0000256" key="8">
    <source>
        <dbReference type="ARBA" id="ARBA00022989"/>
    </source>
</evidence>
<evidence type="ECO:0000256" key="10">
    <source>
        <dbReference type="ARBA" id="ARBA00023004"/>
    </source>
</evidence>
<dbReference type="InterPro" id="IPR039261">
    <property type="entry name" value="FNR_nucleotide-bd"/>
</dbReference>
<proteinExistence type="predicted"/>
<dbReference type="PRINTS" id="PR00410">
    <property type="entry name" value="PHEHYDRXLASE"/>
</dbReference>
<dbReference type="PROSITE" id="PS51384">
    <property type="entry name" value="FAD_FR"/>
    <property type="match status" value="1"/>
</dbReference>